<evidence type="ECO:0000313" key="2">
    <source>
        <dbReference type="Proteomes" id="UP000031970"/>
    </source>
</evidence>
<organism evidence="1 2">
    <name type="scientific">Bacillus subtilis subsp. subtilis</name>
    <dbReference type="NCBI Taxonomy" id="135461"/>
    <lineage>
        <taxon>Bacteria</taxon>
        <taxon>Bacillati</taxon>
        <taxon>Bacillota</taxon>
        <taxon>Bacilli</taxon>
        <taxon>Bacillales</taxon>
        <taxon>Bacillaceae</taxon>
        <taxon>Bacillus</taxon>
    </lineage>
</organism>
<dbReference type="Proteomes" id="UP000031970">
    <property type="component" value="Unassembled WGS sequence"/>
</dbReference>
<accession>A0ABD3ZSQ2</accession>
<dbReference type="AlphaFoldDB" id="A0ABD3ZSQ2"/>
<evidence type="ECO:0000313" key="1">
    <source>
        <dbReference type="EMBL" id="KIL31196.1"/>
    </source>
</evidence>
<sequence>MARYRKSETGQEHITAKTLNDSAVSKRHMIQKMFSALNRVFLRFDALCFSKKMKMEHSPSSSFLLI</sequence>
<reference evidence="1 2" key="1">
    <citation type="submission" date="2014-11" db="EMBL/GenBank/DDBJ databases">
        <title>Draft Genome Sequences of Nine Bacillus subtilis Strains that Form Spores with High Heat-Resistance.</title>
        <authorList>
            <person name="Krawcyk A.O."/>
            <person name="Berendsen E.M."/>
            <person name="de Jong A."/>
            <person name="Holsappel S."/>
            <person name="Eijlander R.T."/>
            <person name="Wells-Bennik M."/>
            <person name="Kuipers O.P."/>
        </authorList>
    </citation>
    <scope>NUCLEOTIDE SEQUENCE [LARGE SCALE GENOMIC DNA]</scope>
    <source>
        <strain evidence="1 2">B4067</strain>
    </source>
</reference>
<protein>
    <recommendedName>
        <fullName evidence="3">Transposase</fullName>
    </recommendedName>
</protein>
<dbReference type="EMBL" id="JSXS01000072">
    <property type="protein sequence ID" value="KIL31196.1"/>
    <property type="molecule type" value="Genomic_DNA"/>
</dbReference>
<gene>
    <name evidence="1" type="ORF">B4067_0953</name>
</gene>
<evidence type="ECO:0008006" key="3">
    <source>
        <dbReference type="Google" id="ProtNLM"/>
    </source>
</evidence>
<name>A0ABD3ZSQ2_BACIU</name>
<comment type="caution">
    <text evidence="1">The sequence shown here is derived from an EMBL/GenBank/DDBJ whole genome shotgun (WGS) entry which is preliminary data.</text>
</comment>
<proteinExistence type="predicted"/>